<keyword evidence="1" id="KW-0472">Membrane</keyword>
<dbReference type="RefSeq" id="WP_047002617.1">
    <property type="nucleotide sequence ID" value="NZ_LBHB01000001.1"/>
</dbReference>
<feature type="transmembrane region" description="Helical" evidence="1">
    <location>
        <begin position="6"/>
        <end position="24"/>
    </location>
</feature>
<dbReference type="AlphaFoldDB" id="A0A0G9MX00"/>
<feature type="transmembrane region" description="Helical" evidence="1">
    <location>
        <begin position="118"/>
        <end position="140"/>
    </location>
</feature>
<reference evidence="2 3" key="1">
    <citation type="submission" date="2015-04" db="EMBL/GenBank/DDBJ databases">
        <title>The draft genome sequence of Erythrobacter luteus KA37.</title>
        <authorList>
            <person name="Zhuang L."/>
            <person name="Liu Y."/>
            <person name="Shao Z."/>
        </authorList>
    </citation>
    <scope>NUCLEOTIDE SEQUENCE [LARGE SCALE GENOMIC DNA]</scope>
    <source>
        <strain evidence="2 3">KA37</strain>
    </source>
</reference>
<dbReference type="EMBL" id="LBHB01000001">
    <property type="protein sequence ID" value="KLE35215.1"/>
    <property type="molecule type" value="Genomic_DNA"/>
</dbReference>
<comment type="caution">
    <text evidence="2">The sequence shown here is derived from an EMBL/GenBank/DDBJ whole genome shotgun (WGS) entry which is preliminary data.</text>
</comment>
<evidence type="ECO:0000256" key="1">
    <source>
        <dbReference type="SAM" id="Phobius"/>
    </source>
</evidence>
<dbReference type="InterPro" id="IPR025461">
    <property type="entry name" value="ABA4-like"/>
</dbReference>
<evidence type="ECO:0000313" key="2">
    <source>
        <dbReference type="EMBL" id="KLE35215.1"/>
    </source>
</evidence>
<gene>
    <name evidence="2" type="ORF">AAW00_01675</name>
</gene>
<dbReference type="PATRIC" id="fig|1581420.6.peg.337"/>
<keyword evidence="3" id="KW-1185">Reference proteome</keyword>
<dbReference type="OrthoDB" id="345237at2"/>
<evidence type="ECO:0000313" key="3">
    <source>
        <dbReference type="Proteomes" id="UP000053464"/>
    </source>
</evidence>
<organism evidence="2 3">
    <name type="scientific">Aurantiacibacter luteus</name>
    <dbReference type="NCBI Taxonomy" id="1581420"/>
    <lineage>
        <taxon>Bacteria</taxon>
        <taxon>Pseudomonadati</taxon>
        <taxon>Pseudomonadota</taxon>
        <taxon>Alphaproteobacteria</taxon>
        <taxon>Sphingomonadales</taxon>
        <taxon>Erythrobacteraceae</taxon>
        <taxon>Aurantiacibacter</taxon>
    </lineage>
</organism>
<protein>
    <submittedName>
        <fullName evidence="2">Membrane protein</fullName>
    </submittedName>
</protein>
<dbReference type="Pfam" id="PF14108">
    <property type="entry name" value="ABA4-like"/>
    <property type="match status" value="1"/>
</dbReference>
<accession>A0A0G9MX00</accession>
<keyword evidence="1" id="KW-0812">Transmembrane</keyword>
<dbReference type="Proteomes" id="UP000053464">
    <property type="component" value="Unassembled WGS sequence"/>
</dbReference>
<sequence>MSWAALFGFANLWALVMWVVLIAMPRKKLALAAVMYAGVGLLCLAYAALLVLLVTGTLSGGGPGGGRGASFTTIEGVRAIFATDGGVTVGWIHYLALDLFAGLWIARDADAKRFSRLVQAPILLLTFLAGPFGLGIWLLVRERRARAVGNRRGIS</sequence>
<dbReference type="STRING" id="1581420.AAW00_01675"/>
<name>A0A0G9MX00_9SPHN</name>
<keyword evidence="1" id="KW-1133">Transmembrane helix</keyword>
<proteinExistence type="predicted"/>
<feature type="transmembrane region" description="Helical" evidence="1">
    <location>
        <begin position="31"/>
        <end position="54"/>
    </location>
</feature>